<evidence type="ECO:0000313" key="3">
    <source>
        <dbReference type="Proteomes" id="UP000013776"/>
    </source>
</evidence>
<accession>S0BE55</accession>
<reference evidence="2 3" key="1">
    <citation type="journal article" date="2013" name="MBio">
        <title>Genome sequencing of the plant pathogen Taphrina deformans, the causal agent of peach leaf curl.</title>
        <authorList>
            <person name="Cisse O.H."/>
            <person name="Almeida J.M.G.C.F."/>
            <person name="Fonseca A."/>
            <person name="Kumar A.A."/>
            <person name="Salojaervi J."/>
            <person name="Overmyer K."/>
            <person name="Hauser P.M."/>
            <person name="Pagni M."/>
        </authorList>
    </citation>
    <scope>NUCLEOTIDE SEQUENCE [LARGE SCALE GENOMIC DNA]</scope>
    <source>
        <strain evidence="3">PYCC 5710 / ATCC 11124 / CBS 356.35 / IMI 108563 / JCM 9778 / NBRC 8474</strain>
    </source>
</reference>
<dbReference type="VEuPathDB" id="FungiDB:TAPDE_001390"/>
<dbReference type="EMBL" id="CAHR02000044">
    <property type="protein sequence ID" value="CCG81547.1"/>
    <property type="molecule type" value="Genomic_DNA"/>
</dbReference>
<gene>
    <name evidence="2" type="ORF">TAPDE_001390</name>
</gene>
<sequence length="420" mass="46021">MPKRQRTEVKVEDEPAGSASTRSTRSIVKPDDRDPRLELLSDGVRLRRDTKTKVLTPSGSTTDLNVRSTCLEIDSSSARKQWPVLNISFERGVLRIMARSPADILAEAAISYTATFATEQASLFDCLLAGITGGKHGVVTLKFFKTVLEKDSGFLCYLVITILLAFTKATLQDTVTEFLRRVNKVKPAAATIAAVSSDYAERAKGILEKEVAKASTSVDSLNETLLVHLLGDLVDSDVDDEEGFNSGAAPVTTFVRKTTNDDVAAKPSRETQLEKLDTVCEQSVSVGFDTVHSSDLPKVQDRNGDQVNLEPAKKAMPHLEISIVDGILILKDRSPTDLLADLAIEYATKFGEKHRLYLEILAHQLMMKERKGLATIATLMQPFLGHEPGSVLLLLITALLAFRSSDLSLVARELLGRFHE</sequence>
<name>S0BE55_TAPDE</name>
<keyword evidence="3" id="KW-1185">Reference proteome</keyword>
<comment type="caution">
    <text evidence="2">The sequence shown here is derived from an EMBL/GenBank/DDBJ whole genome shotgun (WGS) entry which is preliminary data.</text>
</comment>
<feature type="region of interest" description="Disordered" evidence="1">
    <location>
        <begin position="1"/>
        <end position="34"/>
    </location>
</feature>
<proteinExistence type="predicted"/>
<evidence type="ECO:0000313" key="2">
    <source>
        <dbReference type="EMBL" id="CCG81547.1"/>
    </source>
</evidence>
<dbReference type="AlphaFoldDB" id="S0BE55"/>
<protein>
    <submittedName>
        <fullName evidence="2">Uncharacterized protein</fullName>
    </submittedName>
</protein>
<organism evidence="2 3">
    <name type="scientific">Taphrina deformans (strain PYCC 5710 / ATCC 11124 / CBS 356.35 / IMI 108563 / JCM 9778 / NBRC 8474)</name>
    <name type="common">Peach leaf curl fungus</name>
    <name type="synonym">Lalaria deformans</name>
    <dbReference type="NCBI Taxonomy" id="1097556"/>
    <lineage>
        <taxon>Eukaryota</taxon>
        <taxon>Fungi</taxon>
        <taxon>Dikarya</taxon>
        <taxon>Ascomycota</taxon>
        <taxon>Taphrinomycotina</taxon>
        <taxon>Taphrinomycetes</taxon>
        <taxon>Taphrinales</taxon>
        <taxon>Taphrinaceae</taxon>
        <taxon>Taphrina</taxon>
    </lineage>
</organism>
<dbReference type="Proteomes" id="UP000013776">
    <property type="component" value="Unassembled WGS sequence"/>
</dbReference>
<feature type="compositionally biased region" description="Basic and acidic residues" evidence="1">
    <location>
        <begin position="1"/>
        <end position="13"/>
    </location>
</feature>
<evidence type="ECO:0000256" key="1">
    <source>
        <dbReference type="SAM" id="MobiDB-lite"/>
    </source>
</evidence>